<dbReference type="AlphaFoldDB" id="A0A9P8RZS1"/>
<dbReference type="Proteomes" id="UP000018208">
    <property type="component" value="Unassembled WGS sequence"/>
</dbReference>
<keyword evidence="2" id="KW-1185">Reference proteome</keyword>
<dbReference type="RefSeq" id="XP_067766055.1">
    <property type="nucleotide sequence ID" value="XM_067906787.1"/>
</dbReference>
<reference evidence="1 2" key="1">
    <citation type="journal article" date="2014" name="PLoS Genet.">
        <title>The Genome of Spironucleus salmonicida Highlights a Fish Pathogen Adapted to Fluctuating Environments.</title>
        <authorList>
            <person name="Xu F."/>
            <person name="Jerlstrom-Hultqvist J."/>
            <person name="Einarsson E."/>
            <person name="Astvaldsson A."/>
            <person name="Svard S.G."/>
            <person name="Andersson J.O."/>
        </authorList>
    </citation>
    <scope>NUCLEOTIDE SEQUENCE [LARGE SCALE GENOMIC DNA]</scope>
    <source>
        <strain evidence="1 2">ATCC 50377</strain>
    </source>
</reference>
<evidence type="ECO:0000313" key="2">
    <source>
        <dbReference type="Proteomes" id="UP000018208"/>
    </source>
</evidence>
<name>A0A9P8RZS1_9EUKA</name>
<dbReference type="KEGG" id="ssao:94296932"/>
<organism evidence="1 2">
    <name type="scientific">Spironucleus salmonicida</name>
    <dbReference type="NCBI Taxonomy" id="348837"/>
    <lineage>
        <taxon>Eukaryota</taxon>
        <taxon>Metamonada</taxon>
        <taxon>Diplomonadida</taxon>
        <taxon>Hexamitidae</taxon>
        <taxon>Hexamitinae</taxon>
        <taxon>Spironucleus</taxon>
    </lineage>
</organism>
<dbReference type="EMBL" id="AUWU02000003">
    <property type="protein sequence ID" value="KAH0575282.1"/>
    <property type="molecule type" value="Genomic_DNA"/>
</dbReference>
<gene>
    <name evidence="1" type="ORF">SS50377_22909</name>
</gene>
<sequence>MHTQKLTLSADLEELEKFDFKPKTARTARERAPSNRSMRKLHYINTSGSITIKPLGLSQAKPLEIKEFGEHLFNLDLVDQLIE</sequence>
<accession>A0A9P8RZS1</accession>
<protein>
    <submittedName>
        <fullName evidence="1">Uncharacterized protein</fullName>
    </submittedName>
</protein>
<evidence type="ECO:0000313" key="1">
    <source>
        <dbReference type="EMBL" id="KAH0575282.1"/>
    </source>
</evidence>
<proteinExistence type="predicted"/>
<comment type="caution">
    <text evidence="1">The sequence shown here is derived from an EMBL/GenBank/DDBJ whole genome shotgun (WGS) entry which is preliminary data.</text>
</comment>
<dbReference type="GeneID" id="94296932"/>